<dbReference type="InterPro" id="IPR028098">
    <property type="entry name" value="Glyco_trans_4-like_N"/>
</dbReference>
<keyword evidence="1" id="KW-0328">Glycosyltransferase</keyword>
<dbReference type="InterPro" id="IPR001296">
    <property type="entry name" value="Glyco_trans_1"/>
</dbReference>
<evidence type="ECO:0000313" key="5">
    <source>
        <dbReference type="EMBL" id="NMM97693.1"/>
    </source>
</evidence>
<dbReference type="Pfam" id="PF13439">
    <property type="entry name" value="Glyco_transf_4"/>
    <property type="match status" value="1"/>
</dbReference>
<dbReference type="PANTHER" id="PTHR12526:SF630">
    <property type="entry name" value="GLYCOSYLTRANSFERASE"/>
    <property type="match status" value="1"/>
</dbReference>
<organism evidence="5 6">
    <name type="scientific">Bifidobacterium olomucense</name>
    <dbReference type="NCBI Taxonomy" id="2675324"/>
    <lineage>
        <taxon>Bacteria</taxon>
        <taxon>Bacillati</taxon>
        <taxon>Actinomycetota</taxon>
        <taxon>Actinomycetes</taxon>
        <taxon>Bifidobacteriales</taxon>
        <taxon>Bifidobacteriaceae</taxon>
        <taxon>Bifidobacterium</taxon>
    </lineage>
</organism>
<feature type="domain" description="Glycosyl transferase family 1" evidence="3">
    <location>
        <begin position="206"/>
        <end position="361"/>
    </location>
</feature>
<evidence type="ECO:0000259" key="4">
    <source>
        <dbReference type="Pfam" id="PF13439"/>
    </source>
</evidence>
<sequence length="393" mass="43833">MNDCSASCRRAPHIAFFSGDITRSGGTERVATWLAGALAEAFDASRSSQGVRGAARTRISIVSLFEERAAPAFPIDARIRRFTLYPAVSHGIWRYFATVRRLVTLVRQQHIDVLIDIDGILDMYALPVKRLAGVQVISWEHFNCLTNPGVPYRKLTRRWAARRADAIVTLTGTDRALYERRFTPRCPVAAIANPMPVVTPTPVYDDSSRLILSAGRLTRQKGFDLLVDVAARVLPKHSDWRWVILGEGEERALLERRIADADLDGRLILAGRTDDMDGWMRRAALFVLTSRYEGLPMVLLEAKAYRVPIVAFDCPTGPSDIVADNVNGRLIAGLSVPAMADAMEPLTDDDALRRRFSQHAQDGAERFDESMILTQWMSLLHDVAAYGDKEREG</sequence>
<reference evidence="5 6" key="1">
    <citation type="submission" date="2020-02" db="EMBL/GenBank/DDBJ databases">
        <title>Characterization of phylogenetic diversity of novel bifidobacterial species isolated in Czech ZOOs.</title>
        <authorList>
            <person name="Lugli G.A."/>
            <person name="Vera N.B."/>
            <person name="Ventura M."/>
        </authorList>
    </citation>
    <scope>NUCLEOTIDE SEQUENCE [LARGE SCALE GENOMIC DNA]</scope>
    <source>
        <strain evidence="5 6">DSM 109959</strain>
    </source>
</reference>
<evidence type="ECO:0000256" key="2">
    <source>
        <dbReference type="ARBA" id="ARBA00022679"/>
    </source>
</evidence>
<dbReference type="RefSeq" id="WP_169240506.1">
    <property type="nucleotide sequence ID" value="NZ_JAAIIG010000002.1"/>
</dbReference>
<dbReference type="EMBL" id="JAAIIG010000002">
    <property type="protein sequence ID" value="NMM97693.1"/>
    <property type="molecule type" value="Genomic_DNA"/>
</dbReference>
<dbReference type="Pfam" id="PF00534">
    <property type="entry name" value="Glycos_transf_1"/>
    <property type="match status" value="1"/>
</dbReference>
<protein>
    <submittedName>
        <fullName evidence="5">Glycosyl transferase family 1</fullName>
    </submittedName>
</protein>
<gene>
    <name evidence="5" type="ORF">G1C97_0642</name>
</gene>
<dbReference type="Gene3D" id="3.40.50.2000">
    <property type="entry name" value="Glycogen Phosphorylase B"/>
    <property type="match status" value="2"/>
</dbReference>
<proteinExistence type="predicted"/>
<evidence type="ECO:0000256" key="1">
    <source>
        <dbReference type="ARBA" id="ARBA00022676"/>
    </source>
</evidence>
<accession>A0A7Y0EX62</accession>
<evidence type="ECO:0000313" key="6">
    <source>
        <dbReference type="Proteomes" id="UP000543419"/>
    </source>
</evidence>
<dbReference type="PANTHER" id="PTHR12526">
    <property type="entry name" value="GLYCOSYLTRANSFERASE"/>
    <property type="match status" value="1"/>
</dbReference>
<dbReference type="SUPFAM" id="SSF53756">
    <property type="entry name" value="UDP-Glycosyltransferase/glycogen phosphorylase"/>
    <property type="match status" value="1"/>
</dbReference>
<feature type="domain" description="Glycosyltransferase subfamily 4-like N-terminal" evidence="4">
    <location>
        <begin position="25"/>
        <end position="194"/>
    </location>
</feature>
<comment type="caution">
    <text evidence="5">The sequence shown here is derived from an EMBL/GenBank/DDBJ whole genome shotgun (WGS) entry which is preliminary data.</text>
</comment>
<dbReference type="Proteomes" id="UP000543419">
    <property type="component" value="Unassembled WGS sequence"/>
</dbReference>
<keyword evidence="6" id="KW-1185">Reference proteome</keyword>
<name>A0A7Y0EX62_9BIFI</name>
<evidence type="ECO:0000259" key="3">
    <source>
        <dbReference type="Pfam" id="PF00534"/>
    </source>
</evidence>
<dbReference type="CDD" id="cd03820">
    <property type="entry name" value="GT4_AmsD-like"/>
    <property type="match status" value="1"/>
</dbReference>
<dbReference type="GO" id="GO:0016757">
    <property type="term" value="F:glycosyltransferase activity"/>
    <property type="evidence" value="ECO:0007669"/>
    <property type="project" value="UniProtKB-KW"/>
</dbReference>
<keyword evidence="2 5" id="KW-0808">Transferase</keyword>
<dbReference type="AlphaFoldDB" id="A0A7Y0EX62"/>